<dbReference type="OrthoDB" id="6259124at2759"/>
<name>A0A183A4Z9_9TREM</name>
<organism evidence="3">
    <name type="scientific">Echinostoma caproni</name>
    <dbReference type="NCBI Taxonomy" id="27848"/>
    <lineage>
        <taxon>Eukaryota</taxon>
        <taxon>Metazoa</taxon>
        <taxon>Spiralia</taxon>
        <taxon>Lophotrochozoa</taxon>
        <taxon>Platyhelminthes</taxon>
        <taxon>Trematoda</taxon>
        <taxon>Digenea</taxon>
        <taxon>Plagiorchiida</taxon>
        <taxon>Echinostomata</taxon>
        <taxon>Echinostomatoidea</taxon>
        <taxon>Echinostomatidae</taxon>
        <taxon>Echinostoma</taxon>
    </lineage>
</organism>
<accession>A0A183A4Z9</accession>
<reference evidence="1 2" key="2">
    <citation type="submission" date="2018-11" db="EMBL/GenBank/DDBJ databases">
        <authorList>
            <consortium name="Pathogen Informatics"/>
        </authorList>
    </citation>
    <scope>NUCLEOTIDE SEQUENCE [LARGE SCALE GENOMIC DNA]</scope>
    <source>
        <strain evidence="1 2">Egypt</strain>
    </source>
</reference>
<evidence type="ECO:0000313" key="2">
    <source>
        <dbReference type="Proteomes" id="UP000272942"/>
    </source>
</evidence>
<reference evidence="3" key="1">
    <citation type="submission" date="2016-06" db="UniProtKB">
        <authorList>
            <consortium name="WormBaseParasite"/>
        </authorList>
    </citation>
    <scope>IDENTIFICATION</scope>
</reference>
<evidence type="ECO:0000313" key="1">
    <source>
        <dbReference type="EMBL" id="VDP65210.1"/>
    </source>
</evidence>
<dbReference type="WBParaSite" id="ECPE_0000203401-mRNA-1">
    <property type="protein sequence ID" value="ECPE_0000203401-mRNA-1"/>
    <property type="gene ID" value="ECPE_0000203401"/>
</dbReference>
<proteinExistence type="predicted"/>
<dbReference type="EMBL" id="UZAN01039383">
    <property type="protein sequence ID" value="VDP65210.1"/>
    <property type="molecule type" value="Genomic_DNA"/>
</dbReference>
<sequence>MEKLHSLLSLLGIDRKNKLNKYVQSMSSRLLIDLIYVPNPAACVCFPLPVCDDELRQSEQMHDVAGRNTPGTEPYFTICPGTWNSQTGAKLTCPAVGRECDPYRTLNSTPDKLSNTYVVELNPNVFDQPYALIKPQPCTSGTHDNVHYQTLFSERLIGKTSPSHHNTCSVKRSHATEASGRNGSKHFDFELQPVESNTLLLCRHTPTDELSPCRTCDRQILQTFACNKPLTGRAPPTETEELEC</sequence>
<evidence type="ECO:0000313" key="3">
    <source>
        <dbReference type="WBParaSite" id="ECPE_0000203401-mRNA-1"/>
    </source>
</evidence>
<dbReference type="Proteomes" id="UP000272942">
    <property type="component" value="Unassembled WGS sequence"/>
</dbReference>
<protein>
    <submittedName>
        <fullName evidence="1 3">Uncharacterized protein</fullName>
    </submittedName>
</protein>
<dbReference type="AlphaFoldDB" id="A0A183A4Z9"/>
<gene>
    <name evidence="1" type="ORF">ECPE_LOCUS2034</name>
</gene>
<keyword evidence="2" id="KW-1185">Reference proteome</keyword>